<comment type="caution">
    <text evidence="2">The sequence shown here is derived from an EMBL/GenBank/DDBJ whole genome shotgun (WGS) entry which is preliminary data.</text>
</comment>
<evidence type="ECO:0000313" key="2">
    <source>
        <dbReference type="EMBL" id="KKN80434.1"/>
    </source>
</evidence>
<sequence length="29" mass="3422">MNMILVVMITFVIVLYAIFLTYIITTRND</sequence>
<proteinExistence type="predicted"/>
<name>A0A0F9TME8_9ZZZZ</name>
<dbReference type="EMBL" id="LAZR01000231">
    <property type="protein sequence ID" value="KKN80434.1"/>
    <property type="molecule type" value="Genomic_DNA"/>
</dbReference>
<organism evidence="2">
    <name type="scientific">marine sediment metagenome</name>
    <dbReference type="NCBI Taxonomy" id="412755"/>
    <lineage>
        <taxon>unclassified sequences</taxon>
        <taxon>metagenomes</taxon>
        <taxon>ecological metagenomes</taxon>
    </lineage>
</organism>
<keyword evidence="1" id="KW-1133">Transmembrane helix</keyword>
<feature type="transmembrane region" description="Helical" evidence="1">
    <location>
        <begin position="6"/>
        <end position="25"/>
    </location>
</feature>
<keyword evidence="1" id="KW-0812">Transmembrane</keyword>
<evidence type="ECO:0000256" key="1">
    <source>
        <dbReference type="SAM" id="Phobius"/>
    </source>
</evidence>
<gene>
    <name evidence="2" type="ORF">LCGC14_0330270</name>
</gene>
<protein>
    <submittedName>
        <fullName evidence="2">Uncharacterized protein</fullName>
    </submittedName>
</protein>
<dbReference type="AlphaFoldDB" id="A0A0F9TME8"/>
<reference evidence="2" key="1">
    <citation type="journal article" date="2015" name="Nature">
        <title>Complex archaea that bridge the gap between prokaryotes and eukaryotes.</title>
        <authorList>
            <person name="Spang A."/>
            <person name="Saw J.H."/>
            <person name="Jorgensen S.L."/>
            <person name="Zaremba-Niedzwiedzka K."/>
            <person name="Martijn J."/>
            <person name="Lind A.E."/>
            <person name="van Eijk R."/>
            <person name="Schleper C."/>
            <person name="Guy L."/>
            <person name="Ettema T.J."/>
        </authorList>
    </citation>
    <scope>NUCLEOTIDE SEQUENCE</scope>
</reference>
<keyword evidence="1" id="KW-0472">Membrane</keyword>
<accession>A0A0F9TME8</accession>